<dbReference type="InterPro" id="IPR050067">
    <property type="entry name" value="IPM_dehydratase_rel_enz"/>
</dbReference>
<evidence type="ECO:0000256" key="6">
    <source>
        <dbReference type="ARBA" id="ARBA00023501"/>
    </source>
</evidence>
<evidence type="ECO:0000256" key="5">
    <source>
        <dbReference type="ARBA" id="ARBA00023239"/>
    </source>
</evidence>
<keyword evidence="7" id="KW-0028">Amino-acid biosynthesis</keyword>
<keyword evidence="3 7" id="KW-0408">Iron</keyword>
<sequence>MGKTFAEKVLAEAAGVPVTTAGEVVNVYPKLIMSHVASWRCIRTIEKMGVDKLYDVDRIAMVMDHISPAQSAKIAADHKLCREFAKEKKVEKFYDVNAGIAHVVLMEDGHVRPGMVIIGTDSHSTIYGALGAAGTGVGFSEVTATWVTGYLWMKVPESIKVNIEGPLAPGTSAKDLMLKLLGDLTADGATYYSVEFHGSYVNGLSISERMTLCNLAMELGAKFAYVRPDEVVRDYLRERGVYPEDYNEIHPDPDAEYVKTIEVDGSKLVPQVAAPHTVDNVKPIDEVKGIKVDQVFIGSCANAKYEDLAIAANVLKGKKVAPGVRLIVTPASKNIMNRIVEDGIFQTLLESGALFTNPGCGGCAGDGASMADGEVTLSTANRNFQGRMGSYHSEIYLASPEVAAATAIRGEITDPRELTVGEEVAG</sequence>
<dbReference type="GO" id="GO:0009098">
    <property type="term" value="P:L-leucine biosynthetic process"/>
    <property type="evidence" value="ECO:0007669"/>
    <property type="project" value="UniProtKB-UniRule"/>
</dbReference>
<comment type="function">
    <text evidence="7">Catalyzes the isomerization between 2-isopropylmalate and 3-isopropylmalate, via the formation of 2-isopropylmaleate.</text>
</comment>
<comment type="pathway">
    <text evidence="7">Amino-acid biosynthesis; L-leucine biosynthesis; L-leucine from 3-methyl-2-oxobutanoate: step 2/4.</text>
</comment>
<keyword evidence="1 7" id="KW-0004">4Fe-4S</keyword>
<dbReference type="SUPFAM" id="SSF53732">
    <property type="entry name" value="Aconitase iron-sulfur domain"/>
    <property type="match status" value="1"/>
</dbReference>
<dbReference type="GO" id="GO:0046872">
    <property type="term" value="F:metal ion binding"/>
    <property type="evidence" value="ECO:0007669"/>
    <property type="project" value="UniProtKB-KW"/>
</dbReference>
<evidence type="ECO:0000256" key="3">
    <source>
        <dbReference type="ARBA" id="ARBA00023004"/>
    </source>
</evidence>
<keyword evidence="10" id="KW-1185">Reference proteome</keyword>
<dbReference type="InterPro" id="IPR015931">
    <property type="entry name" value="Acnase/IPM_dHydase_lsu_aba_1/3"/>
</dbReference>
<feature type="binding site" evidence="7">
    <location>
        <position position="300"/>
    </location>
    <ligand>
        <name>[4Fe-4S] cluster</name>
        <dbReference type="ChEBI" id="CHEBI:49883"/>
    </ligand>
</feature>
<evidence type="ECO:0000313" key="10">
    <source>
        <dbReference type="Proteomes" id="UP001139150"/>
    </source>
</evidence>
<dbReference type="Gene3D" id="3.30.499.10">
    <property type="entry name" value="Aconitase, domain 3"/>
    <property type="match status" value="2"/>
</dbReference>
<evidence type="ECO:0000256" key="2">
    <source>
        <dbReference type="ARBA" id="ARBA00022723"/>
    </source>
</evidence>
<dbReference type="GO" id="GO:0003861">
    <property type="term" value="F:3-isopropylmalate dehydratase activity"/>
    <property type="evidence" value="ECO:0007669"/>
    <property type="project" value="UniProtKB-UniRule"/>
</dbReference>
<dbReference type="HAMAP" id="MF_01027">
    <property type="entry name" value="LeuC_type2"/>
    <property type="match status" value="1"/>
</dbReference>
<gene>
    <name evidence="7" type="primary">leuC</name>
    <name evidence="9" type="ORF">MF646_15575</name>
</gene>
<keyword evidence="7" id="KW-0432">Leucine biosynthesis</keyword>
<comment type="catalytic activity">
    <reaction evidence="7">
        <text>(2R,3S)-3-isopropylmalate = (2S)-2-isopropylmalate</text>
        <dbReference type="Rhea" id="RHEA:32287"/>
        <dbReference type="ChEBI" id="CHEBI:1178"/>
        <dbReference type="ChEBI" id="CHEBI:35121"/>
        <dbReference type="EC" id="4.2.1.33"/>
    </reaction>
</comment>
<keyword evidence="4 7" id="KW-0411">Iron-sulfur</keyword>
<dbReference type="PANTHER" id="PTHR43822">
    <property type="entry name" value="HOMOACONITASE, MITOCHONDRIAL-RELATED"/>
    <property type="match status" value="1"/>
</dbReference>
<proteinExistence type="inferred from homology"/>
<dbReference type="NCBIfam" id="TIGR01343">
    <property type="entry name" value="hacA_fam"/>
    <property type="match status" value="1"/>
</dbReference>
<dbReference type="EMBL" id="JAKRYL010000016">
    <property type="protein sequence ID" value="MCL7748548.1"/>
    <property type="molecule type" value="Genomic_DNA"/>
</dbReference>
<dbReference type="EC" id="4.2.1.33" evidence="7"/>
<keyword evidence="7" id="KW-0100">Branched-chain amino acid biosynthesis</keyword>
<dbReference type="GO" id="GO:0003994">
    <property type="term" value="F:aconitate hydratase activity"/>
    <property type="evidence" value="ECO:0007669"/>
    <property type="project" value="UniProtKB-EC"/>
</dbReference>
<comment type="subunit">
    <text evidence="7">Heterodimer of LeuC and LeuD.</text>
</comment>
<keyword evidence="2 7" id="KW-0479">Metal-binding</keyword>
<keyword evidence="5 7" id="KW-0456">Lyase</keyword>
<dbReference type="AlphaFoldDB" id="A0A9X2CUN6"/>
<comment type="caution">
    <text evidence="9">The sequence shown here is derived from an EMBL/GenBank/DDBJ whole genome shotgun (WGS) entry which is preliminary data.</text>
</comment>
<comment type="cofactor">
    <cofactor evidence="7">
        <name>[4Fe-4S] cluster</name>
        <dbReference type="ChEBI" id="CHEBI:49883"/>
    </cofactor>
    <text evidence="7">Binds 1 [4Fe-4S] cluster per subunit.</text>
</comment>
<evidence type="ECO:0000256" key="7">
    <source>
        <dbReference type="HAMAP-Rule" id="MF_01027"/>
    </source>
</evidence>
<dbReference type="InterPro" id="IPR001030">
    <property type="entry name" value="Acoase/IPM_deHydtase_lsu_aba"/>
</dbReference>
<evidence type="ECO:0000256" key="1">
    <source>
        <dbReference type="ARBA" id="ARBA00022485"/>
    </source>
</evidence>
<name>A0A9X2CUN6_9BACI</name>
<evidence type="ECO:0000313" key="9">
    <source>
        <dbReference type="EMBL" id="MCL7748548.1"/>
    </source>
</evidence>
<dbReference type="Proteomes" id="UP001139150">
    <property type="component" value="Unassembled WGS sequence"/>
</dbReference>
<reference evidence="9" key="1">
    <citation type="submission" date="2022-02" db="EMBL/GenBank/DDBJ databases">
        <title>Halalkalibacter sp. nov. isolated from Lonar Lake, India.</title>
        <authorList>
            <person name="Joshi A."/>
            <person name="Thite S."/>
            <person name="Lodha T."/>
        </authorList>
    </citation>
    <scope>NUCLEOTIDE SEQUENCE</scope>
    <source>
        <strain evidence="9">MEB205</strain>
    </source>
</reference>
<comment type="similarity">
    <text evidence="7">Belongs to the aconitase/IPM isomerase family. LeuC type 2 subfamily.</text>
</comment>
<evidence type="ECO:0000259" key="8">
    <source>
        <dbReference type="Pfam" id="PF00330"/>
    </source>
</evidence>
<feature type="domain" description="Aconitase/3-isopropylmalate dehydratase large subunit alpha/beta/alpha" evidence="8">
    <location>
        <begin position="22"/>
        <end position="287"/>
    </location>
</feature>
<feature type="binding site" evidence="7">
    <location>
        <position position="363"/>
    </location>
    <ligand>
        <name>[4Fe-4S] cluster</name>
        <dbReference type="ChEBI" id="CHEBI:49883"/>
    </ligand>
</feature>
<dbReference type="GO" id="GO:0051539">
    <property type="term" value="F:4 iron, 4 sulfur cluster binding"/>
    <property type="evidence" value="ECO:0007669"/>
    <property type="project" value="UniProtKB-KW"/>
</dbReference>
<dbReference type="RefSeq" id="WP_250097433.1">
    <property type="nucleotide sequence ID" value="NZ_JAKRYL010000016.1"/>
</dbReference>
<organism evidence="9 10">
    <name type="scientific">Halalkalibacter alkaliphilus</name>
    <dbReference type="NCBI Taxonomy" id="2917993"/>
    <lineage>
        <taxon>Bacteria</taxon>
        <taxon>Bacillati</taxon>
        <taxon>Bacillota</taxon>
        <taxon>Bacilli</taxon>
        <taxon>Bacillales</taxon>
        <taxon>Bacillaceae</taxon>
        <taxon>Halalkalibacter</taxon>
    </lineage>
</organism>
<accession>A0A9X2CUN6</accession>
<dbReference type="InterPro" id="IPR011826">
    <property type="entry name" value="HAcnase/IPMdehydase_lsu_prok"/>
</dbReference>
<dbReference type="PANTHER" id="PTHR43822:SF21">
    <property type="entry name" value="3-ISOPROPYLMALATE DEHYDRATASE LARGE SUBUNIT 1"/>
    <property type="match status" value="1"/>
</dbReference>
<dbReference type="Pfam" id="PF00330">
    <property type="entry name" value="Aconitase"/>
    <property type="match status" value="1"/>
</dbReference>
<dbReference type="InterPro" id="IPR036008">
    <property type="entry name" value="Aconitase_4Fe-4S_dom"/>
</dbReference>
<dbReference type="InterPro" id="IPR006251">
    <property type="entry name" value="Homoacnase/IPMdehydase_lsu"/>
</dbReference>
<dbReference type="PRINTS" id="PR00415">
    <property type="entry name" value="ACONITASE"/>
</dbReference>
<protein>
    <recommendedName>
        <fullName evidence="7">3-isopropylmalate dehydratase large subunit</fullName>
        <ecNumber evidence="7">4.2.1.33</ecNumber>
    </recommendedName>
    <alternativeName>
        <fullName evidence="7">Alpha-IPM isomerase</fullName>
        <shortName evidence="7">IPMI</shortName>
    </alternativeName>
    <alternativeName>
        <fullName evidence="7">Isopropylmalate isomerase</fullName>
    </alternativeName>
</protein>
<feature type="binding site" evidence="7">
    <location>
        <position position="360"/>
    </location>
    <ligand>
        <name>[4Fe-4S] cluster</name>
        <dbReference type="ChEBI" id="CHEBI:49883"/>
    </ligand>
</feature>
<dbReference type="NCBIfam" id="NF001614">
    <property type="entry name" value="PRK00402.1"/>
    <property type="match status" value="1"/>
</dbReference>
<dbReference type="NCBIfam" id="TIGR02086">
    <property type="entry name" value="IPMI_arch"/>
    <property type="match status" value="1"/>
</dbReference>
<evidence type="ECO:0000256" key="4">
    <source>
        <dbReference type="ARBA" id="ARBA00023014"/>
    </source>
</evidence>
<comment type="catalytic activity">
    <reaction evidence="6">
        <text>citrate = D-threo-isocitrate</text>
        <dbReference type="Rhea" id="RHEA:10336"/>
        <dbReference type="ChEBI" id="CHEBI:15562"/>
        <dbReference type="ChEBI" id="CHEBI:16947"/>
        <dbReference type="EC" id="4.2.1.3"/>
    </reaction>
</comment>